<keyword evidence="3" id="KW-1185">Reference proteome</keyword>
<dbReference type="EMBL" id="BMAV01003327">
    <property type="protein sequence ID" value="GFY42802.1"/>
    <property type="molecule type" value="Genomic_DNA"/>
</dbReference>
<organism evidence="2 3">
    <name type="scientific">Trichonephila inaurata madagascariensis</name>
    <dbReference type="NCBI Taxonomy" id="2747483"/>
    <lineage>
        <taxon>Eukaryota</taxon>
        <taxon>Metazoa</taxon>
        <taxon>Ecdysozoa</taxon>
        <taxon>Arthropoda</taxon>
        <taxon>Chelicerata</taxon>
        <taxon>Arachnida</taxon>
        <taxon>Araneae</taxon>
        <taxon>Araneomorphae</taxon>
        <taxon>Entelegynae</taxon>
        <taxon>Araneoidea</taxon>
        <taxon>Nephilidae</taxon>
        <taxon>Trichonephila</taxon>
        <taxon>Trichonephila inaurata</taxon>
    </lineage>
</organism>
<name>A0A8X6WWS2_9ARAC</name>
<reference evidence="2" key="1">
    <citation type="submission" date="2020-08" db="EMBL/GenBank/DDBJ databases">
        <title>Multicomponent nature underlies the extraordinary mechanical properties of spider dragline silk.</title>
        <authorList>
            <person name="Kono N."/>
            <person name="Nakamura H."/>
            <person name="Mori M."/>
            <person name="Yoshida Y."/>
            <person name="Ohtoshi R."/>
            <person name="Malay A.D."/>
            <person name="Moran D.A.P."/>
            <person name="Tomita M."/>
            <person name="Numata K."/>
            <person name="Arakawa K."/>
        </authorList>
    </citation>
    <scope>NUCLEOTIDE SEQUENCE</scope>
</reference>
<comment type="caution">
    <text evidence="2">The sequence shown here is derived from an EMBL/GenBank/DDBJ whole genome shotgun (WGS) entry which is preliminary data.</text>
</comment>
<dbReference type="Proteomes" id="UP000886998">
    <property type="component" value="Unassembled WGS sequence"/>
</dbReference>
<accession>A0A8X6WWS2</accession>
<protein>
    <submittedName>
        <fullName evidence="2">Uncharacterized protein</fullName>
    </submittedName>
</protein>
<proteinExistence type="predicted"/>
<feature type="region of interest" description="Disordered" evidence="1">
    <location>
        <begin position="60"/>
        <end position="80"/>
    </location>
</feature>
<evidence type="ECO:0000313" key="2">
    <source>
        <dbReference type="EMBL" id="GFY42802.1"/>
    </source>
</evidence>
<evidence type="ECO:0000313" key="3">
    <source>
        <dbReference type="Proteomes" id="UP000886998"/>
    </source>
</evidence>
<sequence length="80" mass="8397">MVHKTPFANPFETPTNAFANANGGGLGGNPFNFGGGFNPVPLGGEFNPLPFDNFFNPRFIGNNGNGPQQISPDPVSGNYL</sequence>
<gene>
    <name evidence="2" type="ORF">TNIN_375822</name>
</gene>
<dbReference type="AlphaFoldDB" id="A0A8X6WWS2"/>
<evidence type="ECO:0000256" key="1">
    <source>
        <dbReference type="SAM" id="MobiDB-lite"/>
    </source>
</evidence>